<dbReference type="GeneID" id="104765829"/>
<gene>
    <name evidence="2" type="primary">LOC104765829</name>
</gene>
<keyword evidence="1" id="KW-1185">Reference proteome</keyword>
<accession>A0ABM0XLZ4</accession>
<organism evidence="1 2">
    <name type="scientific">Camelina sativa</name>
    <name type="common">False flax</name>
    <name type="synonym">Myagrum sativum</name>
    <dbReference type="NCBI Taxonomy" id="90675"/>
    <lineage>
        <taxon>Eukaryota</taxon>
        <taxon>Viridiplantae</taxon>
        <taxon>Streptophyta</taxon>
        <taxon>Embryophyta</taxon>
        <taxon>Tracheophyta</taxon>
        <taxon>Spermatophyta</taxon>
        <taxon>Magnoliopsida</taxon>
        <taxon>eudicotyledons</taxon>
        <taxon>Gunneridae</taxon>
        <taxon>Pentapetalae</taxon>
        <taxon>rosids</taxon>
        <taxon>malvids</taxon>
        <taxon>Brassicales</taxon>
        <taxon>Brassicaceae</taxon>
        <taxon>Camelineae</taxon>
        <taxon>Camelina</taxon>
    </lineage>
</organism>
<protein>
    <submittedName>
        <fullName evidence="2">Uncharacterized protein LOC104765829</fullName>
    </submittedName>
</protein>
<evidence type="ECO:0000313" key="1">
    <source>
        <dbReference type="Proteomes" id="UP000694864"/>
    </source>
</evidence>
<sequence length="157" mass="17946">MLCFCVLQGRRDGLPCYLFENGDWGWIENPSSNLFAIPLGSRDSSYLKGIWVRSDLSWLIRIDSAEVIIGIDRIWSLFVWRLDMILVLYRDSPSFLIEVSLECIMGLISCFDFVYLCQGIFRIGGIFKGYLADGIQGFNFHILALISSYSLASYLFP</sequence>
<dbReference type="Proteomes" id="UP000694864">
    <property type="component" value="Chromosome 19"/>
</dbReference>
<proteinExistence type="predicted"/>
<dbReference type="RefSeq" id="XP_010487905.1">
    <property type="nucleotide sequence ID" value="XM_010489603.2"/>
</dbReference>
<name>A0ABM0XLZ4_CAMSA</name>
<evidence type="ECO:0000313" key="2">
    <source>
        <dbReference type="RefSeq" id="XP_010487905.1"/>
    </source>
</evidence>
<reference evidence="2" key="2">
    <citation type="submission" date="2025-08" db="UniProtKB">
        <authorList>
            <consortium name="RefSeq"/>
        </authorList>
    </citation>
    <scope>IDENTIFICATION</scope>
    <source>
        <tissue evidence="2">Leaf</tissue>
    </source>
</reference>
<reference evidence="1" key="1">
    <citation type="journal article" date="2014" name="Nat. Commun.">
        <title>The emerging biofuel crop Camelina sativa retains a highly undifferentiated hexaploid genome structure.</title>
        <authorList>
            <person name="Kagale S."/>
            <person name="Koh C."/>
            <person name="Nixon J."/>
            <person name="Bollina V."/>
            <person name="Clarke W.E."/>
            <person name="Tuteja R."/>
            <person name="Spillane C."/>
            <person name="Robinson S.J."/>
            <person name="Links M.G."/>
            <person name="Clarke C."/>
            <person name="Higgins E.E."/>
            <person name="Huebert T."/>
            <person name="Sharpe A.G."/>
            <person name="Parkin I.A."/>
        </authorList>
    </citation>
    <scope>NUCLEOTIDE SEQUENCE [LARGE SCALE GENOMIC DNA]</scope>
    <source>
        <strain evidence="1">cv. DH55</strain>
    </source>
</reference>